<dbReference type="EMBL" id="JBBNAG010000011">
    <property type="protein sequence ID" value="KAK9094401.1"/>
    <property type="molecule type" value="Genomic_DNA"/>
</dbReference>
<name>A0AAP0EJ22_9MAGN</name>
<accession>A0AAP0EJ22</accession>
<keyword evidence="2" id="KW-0472">Membrane</keyword>
<evidence type="ECO:0000313" key="3">
    <source>
        <dbReference type="EMBL" id="KAK9094401.1"/>
    </source>
</evidence>
<dbReference type="Proteomes" id="UP001419268">
    <property type="component" value="Unassembled WGS sequence"/>
</dbReference>
<sequence>MEAPRATGRERERARGATGESGERATGEKRGRRRVGGETRGRRRRLGERREEEDDRKGGKLSRVDLKFLAYQEEVVTLGPDFLATKPPKPSYFQQNPKTTLCISFSLWISVAPLSSPCASLGCSALCAFSALFASPSHRACASKIFAELSALCLTEISVCTGGTPPPLPPPSAARRPPPSAASSLSIFSDWNQQDREYCGVSGVDEGHVVGLESVQEAAASNNGSSTDEVQMQIRCCFETNHEFASELHRCLIHYLKSLLPYALQPNNMPIINTTYTEYSDLVGSNLEIPKILEVMNGIDWVGIILAGTGTIGLVLVFGFSFVFWEELTDLGFGCFDSSLREPIRMTEDMHRFKADVTREETDSEPLGAISTRARKGVLEYEGSHIVEHRERDLMIAHGGSQGEASQSTEDSLRNEEREEVEVVEATEGHEPHEALEKAEVGEGVEVGVAPDPQQMKKSKKKTRLLLYLVGQ</sequence>
<feature type="region of interest" description="Disordered" evidence="1">
    <location>
        <begin position="398"/>
        <end position="461"/>
    </location>
</feature>
<feature type="compositionally biased region" description="Basic and acidic residues" evidence="1">
    <location>
        <begin position="7"/>
        <end position="40"/>
    </location>
</feature>
<feature type="transmembrane region" description="Helical" evidence="2">
    <location>
        <begin position="301"/>
        <end position="325"/>
    </location>
</feature>
<proteinExistence type="predicted"/>
<dbReference type="AlphaFoldDB" id="A0AAP0EJ22"/>
<keyword evidence="2" id="KW-0812">Transmembrane</keyword>
<organism evidence="3 4">
    <name type="scientific">Stephania cephalantha</name>
    <dbReference type="NCBI Taxonomy" id="152367"/>
    <lineage>
        <taxon>Eukaryota</taxon>
        <taxon>Viridiplantae</taxon>
        <taxon>Streptophyta</taxon>
        <taxon>Embryophyta</taxon>
        <taxon>Tracheophyta</taxon>
        <taxon>Spermatophyta</taxon>
        <taxon>Magnoliopsida</taxon>
        <taxon>Ranunculales</taxon>
        <taxon>Menispermaceae</taxon>
        <taxon>Menispermoideae</taxon>
        <taxon>Cissampelideae</taxon>
        <taxon>Stephania</taxon>
    </lineage>
</organism>
<keyword evidence="2" id="KW-1133">Transmembrane helix</keyword>
<evidence type="ECO:0000256" key="2">
    <source>
        <dbReference type="SAM" id="Phobius"/>
    </source>
</evidence>
<gene>
    <name evidence="3" type="ORF">Scep_025870</name>
</gene>
<feature type="region of interest" description="Disordered" evidence="1">
    <location>
        <begin position="1"/>
        <end position="57"/>
    </location>
</feature>
<evidence type="ECO:0000256" key="1">
    <source>
        <dbReference type="SAM" id="MobiDB-lite"/>
    </source>
</evidence>
<keyword evidence="4" id="KW-1185">Reference proteome</keyword>
<comment type="caution">
    <text evidence="3">The sequence shown here is derived from an EMBL/GenBank/DDBJ whole genome shotgun (WGS) entry which is preliminary data.</text>
</comment>
<feature type="compositionally biased region" description="Basic and acidic residues" evidence="1">
    <location>
        <begin position="427"/>
        <end position="441"/>
    </location>
</feature>
<protein>
    <submittedName>
        <fullName evidence="3">Uncharacterized protein</fullName>
    </submittedName>
</protein>
<evidence type="ECO:0000313" key="4">
    <source>
        <dbReference type="Proteomes" id="UP001419268"/>
    </source>
</evidence>
<reference evidence="3 4" key="1">
    <citation type="submission" date="2024-01" db="EMBL/GenBank/DDBJ databases">
        <title>Genome assemblies of Stephania.</title>
        <authorList>
            <person name="Yang L."/>
        </authorList>
    </citation>
    <scope>NUCLEOTIDE SEQUENCE [LARGE SCALE GENOMIC DNA]</scope>
    <source>
        <strain evidence="3">JXDWG</strain>
        <tissue evidence="3">Leaf</tissue>
    </source>
</reference>